<gene>
    <name evidence="1" type="ORF">EBN03_26720</name>
</gene>
<sequence>MVEILDGVLGGGAGEDAAAEALVGIALDDDDREFIEYCCLEVGTRAVPGSSLLGLAGLCLGHTARRFGYLSDRAVELAEALAARAGADPSDVDGRALDGLDDIRWYLRDQVEQQPSGDVRPVDDGV</sequence>
<proteinExistence type="predicted"/>
<accession>A0A3M2KWD4</accession>
<dbReference type="EMBL" id="RFFH01000015">
    <property type="protein sequence ID" value="RMI29324.1"/>
    <property type="molecule type" value="Genomic_DNA"/>
</dbReference>
<organism evidence="1 2">
    <name type="scientific">Nocardia stercoris</name>
    <dbReference type="NCBI Taxonomy" id="2483361"/>
    <lineage>
        <taxon>Bacteria</taxon>
        <taxon>Bacillati</taxon>
        <taxon>Actinomycetota</taxon>
        <taxon>Actinomycetes</taxon>
        <taxon>Mycobacteriales</taxon>
        <taxon>Nocardiaceae</taxon>
        <taxon>Nocardia</taxon>
    </lineage>
</organism>
<dbReference type="Proteomes" id="UP000279275">
    <property type="component" value="Unassembled WGS sequence"/>
</dbReference>
<evidence type="ECO:0000313" key="1">
    <source>
        <dbReference type="EMBL" id="RMI29324.1"/>
    </source>
</evidence>
<keyword evidence="2" id="KW-1185">Reference proteome</keyword>
<evidence type="ECO:0000313" key="2">
    <source>
        <dbReference type="Proteomes" id="UP000279275"/>
    </source>
</evidence>
<dbReference type="OrthoDB" id="4551625at2"/>
<dbReference type="AlphaFoldDB" id="A0A3M2KWD4"/>
<reference evidence="1 2" key="1">
    <citation type="submission" date="2018-10" db="EMBL/GenBank/DDBJ databases">
        <title>Isolation from cow dung.</title>
        <authorList>
            <person name="Ling L."/>
        </authorList>
    </citation>
    <scope>NUCLEOTIDE SEQUENCE [LARGE SCALE GENOMIC DNA]</scope>
    <source>
        <strain evidence="1 2">NEAU-LL90</strain>
    </source>
</reference>
<protein>
    <submittedName>
        <fullName evidence="1">Uncharacterized protein</fullName>
    </submittedName>
</protein>
<comment type="caution">
    <text evidence="1">The sequence shown here is derived from an EMBL/GenBank/DDBJ whole genome shotgun (WGS) entry which is preliminary data.</text>
</comment>
<name>A0A3M2KWD4_9NOCA</name>